<evidence type="ECO:0000256" key="3">
    <source>
        <dbReference type="ARBA" id="ARBA00011245"/>
    </source>
</evidence>
<dbReference type="GO" id="GO:0005524">
    <property type="term" value="F:ATP binding"/>
    <property type="evidence" value="ECO:0007669"/>
    <property type="project" value="UniProtKB-UniRule"/>
</dbReference>
<dbReference type="InterPro" id="IPR020058">
    <property type="entry name" value="Glu/Gln-tRNA-synth_Ib_cat-dom"/>
</dbReference>
<keyword evidence="6 10" id="KW-0547">Nucleotide-binding</keyword>
<evidence type="ECO:0000256" key="7">
    <source>
        <dbReference type="ARBA" id="ARBA00022840"/>
    </source>
</evidence>
<reference evidence="14" key="1">
    <citation type="journal article" date="2020" name="MBio">
        <title>Horizontal gene transfer to a defensive symbiont with a reduced genome amongst a multipartite beetle microbiome.</title>
        <authorList>
            <person name="Waterworth S.C."/>
            <person name="Florez L.V."/>
            <person name="Rees E.R."/>
            <person name="Hertweck C."/>
            <person name="Kaltenpoth M."/>
            <person name="Kwan J.C."/>
        </authorList>
    </citation>
    <scope>NUCLEOTIDE SEQUENCE [LARGE SCALE GENOMIC DNA]</scope>
</reference>
<dbReference type="GO" id="GO:0000049">
    <property type="term" value="F:tRNA binding"/>
    <property type="evidence" value="ECO:0007669"/>
    <property type="project" value="InterPro"/>
</dbReference>
<dbReference type="Pfam" id="PF00749">
    <property type="entry name" value="tRNA-synt_1c"/>
    <property type="match status" value="1"/>
</dbReference>
<dbReference type="InterPro" id="IPR049940">
    <property type="entry name" value="GluQ/Sye"/>
</dbReference>
<evidence type="ECO:0000256" key="5">
    <source>
        <dbReference type="ARBA" id="ARBA00022598"/>
    </source>
</evidence>
<dbReference type="PROSITE" id="PS00178">
    <property type="entry name" value="AA_TRNA_LIGASE_I"/>
    <property type="match status" value="1"/>
</dbReference>
<dbReference type="GO" id="GO:0006424">
    <property type="term" value="P:glutamyl-tRNA aminoacylation"/>
    <property type="evidence" value="ECO:0007669"/>
    <property type="project" value="UniProtKB-UniRule"/>
</dbReference>
<dbReference type="Gene3D" id="1.10.10.350">
    <property type="match status" value="1"/>
</dbReference>
<organism evidence="13 14">
    <name type="scientific">Paracidovorax wautersii</name>
    <dbReference type="NCBI Taxonomy" id="1177982"/>
    <lineage>
        <taxon>Bacteria</taxon>
        <taxon>Pseudomonadati</taxon>
        <taxon>Pseudomonadota</taxon>
        <taxon>Betaproteobacteria</taxon>
        <taxon>Burkholderiales</taxon>
        <taxon>Comamonadaceae</taxon>
        <taxon>Paracidovorax</taxon>
    </lineage>
</organism>
<comment type="function">
    <text evidence="10">Catalyzes the attachment of glutamate to tRNA(Glu) in a two-step reaction: glutamate is first activated by ATP to form Glu-AMP and then transferred to the acceptor end of tRNA(Glu).</text>
</comment>
<keyword evidence="9 10" id="KW-0030">Aminoacyl-tRNA synthetase</keyword>
<evidence type="ECO:0000259" key="11">
    <source>
        <dbReference type="Pfam" id="PF00749"/>
    </source>
</evidence>
<keyword evidence="4 10" id="KW-0963">Cytoplasm</keyword>
<evidence type="ECO:0000256" key="4">
    <source>
        <dbReference type="ARBA" id="ARBA00022490"/>
    </source>
</evidence>
<dbReference type="InterPro" id="IPR014729">
    <property type="entry name" value="Rossmann-like_a/b/a_fold"/>
</dbReference>
<comment type="similarity">
    <text evidence="2 10">Belongs to the class-I aminoacyl-tRNA synthetase family. Glutamate--tRNA ligase type 1 subfamily.</text>
</comment>
<dbReference type="InterPro" id="IPR004527">
    <property type="entry name" value="Glu-tRNA-ligase_bac/mito"/>
</dbReference>
<evidence type="ECO:0000256" key="6">
    <source>
        <dbReference type="ARBA" id="ARBA00022741"/>
    </source>
</evidence>
<dbReference type="GO" id="GO:0004818">
    <property type="term" value="F:glutamate-tRNA ligase activity"/>
    <property type="evidence" value="ECO:0007669"/>
    <property type="project" value="UniProtKB-UniRule"/>
</dbReference>
<dbReference type="CDD" id="cd00808">
    <property type="entry name" value="GluRS_core"/>
    <property type="match status" value="1"/>
</dbReference>
<dbReference type="Pfam" id="PF19269">
    <property type="entry name" value="Anticodon_2"/>
    <property type="match status" value="1"/>
</dbReference>
<dbReference type="Gene3D" id="3.40.50.620">
    <property type="entry name" value="HUPs"/>
    <property type="match status" value="1"/>
</dbReference>
<dbReference type="InterPro" id="IPR001412">
    <property type="entry name" value="aa-tRNA-synth_I_CS"/>
</dbReference>
<dbReference type="InterPro" id="IPR020751">
    <property type="entry name" value="aa-tRNA-synth_I_codon-bd_sub2"/>
</dbReference>
<comment type="caution">
    <text evidence="13">The sequence shown here is derived from an EMBL/GenBank/DDBJ whole genome shotgun (WGS) entry which is preliminary data.</text>
</comment>
<dbReference type="GO" id="GO:0008270">
    <property type="term" value="F:zinc ion binding"/>
    <property type="evidence" value="ECO:0007669"/>
    <property type="project" value="InterPro"/>
</dbReference>
<dbReference type="SUPFAM" id="SSF48163">
    <property type="entry name" value="An anticodon-binding domain of class I aminoacyl-tRNA synthetases"/>
    <property type="match status" value="1"/>
</dbReference>
<dbReference type="HAMAP" id="MF_00022">
    <property type="entry name" value="Glu_tRNA_synth_type1"/>
    <property type="match status" value="1"/>
</dbReference>
<dbReference type="FunFam" id="3.40.50.620:FF:000007">
    <property type="entry name" value="Glutamate--tRNA ligase"/>
    <property type="match status" value="1"/>
</dbReference>
<dbReference type="InterPro" id="IPR008925">
    <property type="entry name" value="aa_tRNA-synth_I_cd-bd_sf"/>
</dbReference>
<dbReference type="InterPro" id="IPR033910">
    <property type="entry name" value="GluRS_core"/>
</dbReference>
<feature type="short sequence motif" description="'KMSKS' region" evidence="10">
    <location>
        <begin position="246"/>
        <end position="250"/>
    </location>
</feature>
<dbReference type="InterPro" id="IPR045462">
    <property type="entry name" value="aa-tRNA-synth_I_cd-bd"/>
</dbReference>
<dbReference type="EMBL" id="WNDQ01000001">
    <property type="protein sequence ID" value="KAF1024005.1"/>
    <property type="molecule type" value="Genomic_DNA"/>
</dbReference>
<keyword evidence="7 10" id="KW-0067">ATP-binding</keyword>
<sequence length="466" mass="51652">MTTDQRPVRTRFAPSPTGFIHLGNIRSALYPWAFARATGGEFILRIEDTDVERSTQAAVDVIIESMDWLGLSYDQGPIYQMQRMDRYKAVLAQLQQAGLAYPCYMSQAELDALREKQMAAKEKPRYDGTWRPEPGKVLPPVPEGVKPVLRFKTPTAGVVGWDDKCKGRVEFQNTELDDLVIARPDGTPTYNFCVVVDDIDMGITHVIRGDDHVNNTPRQIHIFEALGHPVPVFAHLPTVLNEQGEKISKRNGAKAVTQYREEGYLPDAMVNYLARLGWSHGDDEIFSRAQFLEWFNLDHLGRSAAQFDEAKLRWVNAQHIKSTDNEALAPLVAAHLAKRGLQADDRLPAICALFKDRCDTTVALADWAAAFYGPITIKDEDRAQHLTAAVQPAIAELAAKLAALPDWNKAAIAAAFKEVLAAQGLKMPQLAMPVRVLTMGTPHTPSVDAVLELAGREKILADLKTA</sequence>
<dbReference type="EC" id="6.1.1.17" evidence="10"/>
<dbReference type="GO" id="GO:0005829">
    <property type="term" value="C:cytosol"/>
    <property type="evidence" value="ECO:0007669"/>
    <property type="project" value="TreeGrafter"/>
</dbReference>
<evidence type="ECO:0000256" key="9">
    <source>
        <dbReference type="ARBA" id="ARBA00023146"/>
    </source>
</evidence>
<comment type="subunit">
    <text evidence="3 10">Monomer.</text>
</comment>
<comment type="caution">
    <text evidence="10">Lacks conserved residue(s) required for the propagation of feature annotation.</text>
</comment>
<evidence type="ECO:0000313" key="13">
    <source>
        <dbReference type="EMBL" id="KAF1024005.1"/>
    </source>
</evidence>
<protein>
    <recommendedName>
        <fullName evidence="10">Glutamate--tRNA ligase</fullName>
        <ecNumber evidence="10">6.1.1.17</ecNumber>
    </recommendedName>
    <alternativeName>
        <fullName evidence="10">Glutamyl-tRNA synthetase</fullName>
        <shortName evidence="10">GluRS</shortName>
    </alternativeName>
</protein>
<evidence type="ECO:0000256" key="2">
    <source>
        <dbReference type="ARBA" id="ARBA00007894"/>
    </source>
</evidence>
<keyword evidence="8 10" id="KW-0648">Protein biosynthesis</keyword>
<evidence type="ECO:0000313" key="14">
    <source>
        <dbReference type="Proteomes" id="UP000461670"/>
    </source>
</evidence>
<feature type="domain" description="Glutamyl/glutaminyl-tRNA synthetase class Ib catalytic" evidence="11">
    <location>
        <begin position="8"/>
        <end position="314"/>
    </location>
</feature>
<evidence type="ECO:0000259" key="12">
    <source>
        <dbReference type="Pfam" id="PF19269"/>
    </source>
</evidence>
<evidence type="ECO:0000256" key="1">
    <source>
        <dbReference type="ARBA" id="ARBA00004496"/>
    </source>
</evidence>
<dbReference type="PANTHER" id="PTHR43311">
    <property type="entry name" value="GLUTAMATE--TRNA LIGASE"/>
    <property type="match status" value="1"/>
</dbReference>
<comment type="catalytic activity">
    <reaction evidence="10">
        <text>tRNA(Glu) + L-glutamate + ATP = L-glutamyl-tRNA(Glu) + AMP + diphosphate</text>
        <dbReference type="Rhea" id="RHEA:23540"/>
        <dbReference type="Rhea" id="RHEA-COMP:9663"/>
        <dbReference type="Rhea" id="RHEA-COMP:9680"/>
        <dbReference type="ChEBI" id="CHEBI:29985"/>
        <dbReference type="ChEBI" id="CHEBI:30616"/>
        <dbReference type="ChEBI" id="CHEBI:33019"/>
        <dbReference type="ChEBI" id="CHEBI:78442"/>
        <dbReference type="ChEBI" id="CHEBI:78520"/>
        <dbReference type="ChEBI" id="CHEBI:456215"/>
        <dbReference type="EC" id="6.1.1.17"/>
    </reaction>
</comment>
<proteinExistence type="inferred from homology"/>
<dbReference type="PANTHER" id="PTHR43311:SF2">
    <property type="entry name" value="GLUTAMATE--TRNA LIGASE, MITOCHONDRIAL-RELATED"/>
    <property type="match status" value="1"/>
</dbReference>
<feature type="binding site" evidence="10">
    <location>
        <position position="249"/>
    </location>
    <ligand>
        <name>ATP</name>
        <dbReference type="ChEBI" id="CHEBI:30616"/>
    </ligand>
</feature>
<keyword evidence="5 10" id="KW-0436">Ligase</keyword>
<dbReference type="SUPFAM" id="SSF52374">
    <property type="entry name" value="Nucleotidylyl transferase"/>
    <property type="match status" value="1"/>
</dbReference>
<accession>A0A7V8JS92</accession>
<gene>
    <name evidence="10 13" type="primary">gltX</name>
    <name evidence="13" type="ORF">GAK30_00023</name>
</gene>
<dbReference type="AlphaFoldDB" id="A0A7V8JS92"/>
<dbReference type="InterPro" id="IPR000924">
    <property type="entry name" value="Glu/Gln-tRNA-synth"/>
</dbReference>
<evidence type="ECO:0000256" key="10">
    <source>
        <dbReference type="HAMAP-Rule" id="MF_00022"/>
    </source>
</evidence>
<evidence type="ECO:0000256" key="8">
    <source>
        <dbReference type="ARBA" id="ARBA00022917"/>
    </source>
</evidence>
<dbReference type="PRINTS" id="PR00987">
    <property type="entry name" value="TRNASYNTHGLU"/>
</dbReference>
<feature type="domain" description="Aminoacyl-tRNA synthetase class I anticodon-binding" evidence="12">
    <location>
        <begin position="332"/>
        <end position="464"/>
    </location>
</feature>
<comment type="subcellular location">
    <subcellularLocation>
        <location evidence="1 10">Cytoplasm</location>
    </subcellularLocation>
</comment>
<name>A0A7V8JS92_9BURK</name>
<dbReference type="Proteomes" id="UP000461670">
    <property type="component" value="Unassembled WGS sequence"/>
</dbReference>
<feature type="short sequence motif" description="'HIGH' region" evidence="10">
    <location>
        <begin position="14"/>
        <end position="24"/>
    </location>
</feature>
<dbReference type="NCBIfam" id="TIGR00464">
    <property type="entry name" value="gltX_bact"/>
    <property type="match status" value="1"/>
</dbReference>